<evidence type="ECO:0000313" key="1">
    <source>
        <dbReference type="EMBL" id="QKY72867.1"/>
    </source>
</evidence>
<sequence length="154" mass="17235">MKKYLITITSLLLPSTMGFAATADIAPEPPMMVLTTIDFSGEVPKSLNSTTYSISNKKIQLCWEVINVPFTAQNKTTEIFNSPAKSTMRGGQGDNVVSTKDGKMHTITSQMKSVNNEFIRRCWKFDNTDPIGDYTLDLQINDTIFPTQKFKIVK</sequence>
<dbReference type="RefSeq" id="WP_010786652.1">
    <property type="nucleotide sequence ID" value="NZ_CP009158.1"/>
</dbReference>
<protein>
    <submittedName>
        <fullName evidence="1">Pseudouridine synthase</fullName>
    </submittedName>
</protein>
<dbReference type="Proteomes" id="UP000509790">
    <property type="component" value="Chromosome"/>
</dbReference>
<dbReference type="KEGG" id="hpas:JL26_02590"/>
<organism evidence="1 2">
    <name type="scientific">Glaesserella parasuis</name>
    <name type="common">Haemophilus parasuis</name>
    <dbReference type="NCBI Taxonomy" id="738"/>
    <lineage>
        <taxon>Bacteria</taxon>
        <taxon>Pseudomonadati</taxon>
        <taxon>Pseudomonadota</taxon>
        <taxon>Gammaproteobacteria</taxon>
        <taxon>Pasteurellales</taxon>
        <taxon>Pasteurellaceae</taxon>
        <taxon>Glaesserella</taxon>
    </lineage>
</organism>
<dbReference type="AlphaFoldDB" id="A0A6I5WMU0"/>
<evidence type="ECO:0000313" key="2">
    <source>
        <dbReference type="Proteomes" id="UP000509790"/>
    </source>
</evidence>
<proteinExistence type="predicted"/>
<dbReference type="OMA" id="CIFVENV"/>
<reference evidence="1 2" key="1">
    <citation type="submission" date="2019-06" db="EMBL/GenBank/DDBJ databases">
        <title>Complete genome sequence of Haemophilus parasuis HPS412.</title>
        <authorList>
            <person name="Yang S."/>
            <person name="Huang C."/>
        </authorList>
    </citation>
    <scope>NUCLEOTIDE SEQUENCE [LARGE SCALE GENOMIC DNA]</scope>
    <source>
        <strain evidence="1 2">HPS412</strain>
    </source>
</reference>
<accession>A0A6I5WMU0</accession>
<name>A0A6I5WMU0_GLAPU</name>
<gene>
    <name evidence="1" type="ORF">FLK62_06160</name>
</gene>
<dbReference type="EMBL" id="CP041334">
    <property type="protein sequence ID" value="QKY72867.1"/>
    <property type="molecule type" value="Genomic_DNA"/>
</dbReference>